<sequence>MSANNQLREWYPFVGPFDPCPPIIVKTYVVPPNQYIPYQPMNLPQFPLDQALKLGTLWPALYSPYESKCGTGGPRP</sequence>
<dbReference type="RefSeq" id="WP_148931853.1">
    <property type="nucleotide sequence ID" value="NZ_VNHS01000010.1"/>
</dbReference>
<protein>
    <submittedName>
        <fullName evidence="1">Spore coat protein JA</fullName>
    </submittedName>
</protein>
<keyword evidence="1" id="KW-0946">Virion</keyword>
<evidence type="ECO:0000313" key="2">
    <source>
        <dbReference type="Proteomes" id="UP000323257"/>
    </source>
</evidence>
<dbReference type="AlphaFoldDB" id="A0A5S5BVG9"/>
<comment type="caution">
    <text evidence="1">The sequence shown here is derived from an EMBL/GenBank/DDBJ whole genome shotgun (WGS) entry which is preliminary data.</text>
</comment>
<gene>
    <name evidence="1" type="ORF">BCM02_110141</name>
</gene>
<dbReference type="Pfam" id="PF11007">
    <property type="entry name" value="CotJA"/>
    <property type="match status" value="1"/>
</dbReference>
<keyword evidence="2" id="KW-1185">Reference proteome</keyword>
<accession>A0A5S5BVG9</accession>
<keyword evidence="1" id="KW-0167">Capsid protein</keyword>
<organism evidence="1 2">
    <name type="scientific">Paenibacillus methanolicus</name>
    <dbReference type="NCBI Taxonomy" id="582686"/>
    <lineage>
        <taxon>Bacteria</taxon>
        <taxon>Bacillati</taxon>
        <taxon>Bacillota</taxon>
        <taxon>Bacilli</taxon>
        <taxon>Bacillales</taxon>
        <taxon>Paenibacillaceae</taxon>
        <taxon>Paenibacillus</taxon>
    </lineage>
</organism>
<dbReference type="EMBL" id="VNHS01000010">
    <property type="protein sequence ID" value="TYP71191.1"/>
    <property type="molecule type" value="Genomic_DNA"/>
</dbReference>
<dbReference type="OrthoDB" id="2376696at2"/>
<dbReference type="Proteomes" id="UP000323257">
    <property type="component" value="Unassembled WGS sequence"/>
</dbReference>
<reference evidence="1 2" key="1">
    <citation type="submission" date="2019-07" db="EMBL/GenBank/DDBJ databases">
        <title>Genomic Encyclopedia of Type Strains, Phase III (KMG-III): the genomes of soil and plant-associated and newly described type strains.</title>
        <authorList>
            <person name="Whitman W."/>
        </authorList>
    </citation>
    <scope>NUCLEOTIDE SEQUENCE [LARGE SCALE GENOMIC DNA]</scope>
    <source>
        <strain evidence="1 2">BL24</strain>
    </source>
</reference>
<evidence type="ECO:0000313" key="1">
    <source>
        <dbReference type="EMBL" id="TYP71191.1"/>
    </source>
</evidence>
<name>A0A5S5BVG9_9BACL</name>
<dbReference type="InterPro" id="IPR020256">
    <property type="entry name" value="Spore_coat_CotJA"/>
</dbReference>
<proteinExistence type="predicted"/>